<evidence type="ECO:0000313" key="3">
    <source>
        <dbReference type="EMBL" id="PRR75011.1"/>
    </source>
</evidence>
<protein>
    <submittedName>
        <fullName evidence="3">Tripartite tricarboxylate transporter TctA family protein</fullName>
    </submittedName>
</protein>
<keyword evidence="1" id="KW-1133">Transmembrane helix</keyword>
<dbReference type="AlphaFoldDB" id="A0A2T0AWC5"/>
<dbReference type="RefSeq" id="WP_106004535.1">
    <property type="nucleotide sequence ID" value="NZ_CP136419.1"/>
</dbReference>
<dbReference type="InterPro" id="IPR002823">
    <property type="entry name" value="DUF112_TM"/>
</dbReference>
<gene>
    <name evidence="3" type="ORF">MOHU_05120</name>
</gene>
<dbReference type="PANTHER" id="PTHR35342:SF5">
    <property type="entry name" value="TRICARBOXYLIC TRANSPORT PROTEIN"/>
    <property type="match status" value="1"/>
</dbReference>
<feature type="transmembrane region" description="Helical" evidence="1">
    <location>
        <begin position="204"/>
        <end position="224"/>
    </location>
</feature>
<feature type="transmembrane region" description="Helical" evidence="1">
    <location>
        <begin position="108"/>
        <end position="133"/>
    </location>
</feature>
<accession>A0A2T0AWC5</accession>
<dbReference type="Pfam" id="PF01970">
    <property type="entry name" value="TctA"/>
    <property type="match status" value="1"/>
</dbReference>
<organism evidence="3 4">
    <name type="scientific">Neomoorella humiferrea</name>
    <dbReference type="NCBI Taxonomy" id="676965"/>
    <lineage>
        <taxon>Bacteria</taxon>
        <taxon>Bacillati</taxon>
        <taxon>Bacillota</taxon>
        <taxon>Clostridia</taxon>
        <taxon>Neomoorellales</taxon>
        <taxon>Neomoorellaceae</taxon>
        <taxon>Neomoorella</taxon>
    </lineage>
</organism>
<feature type="transmembrane region" description="Helical" evidence="1">
    <location>
        <begin position="387"/>
        <end position="406"/>
    </location>
</feature>
<feature type="transmembrane region" description="Helical" evidence="1">
    <location>
        <begin position="153"/>
        <end position="183"/>
    </location>
</feature>
<sequence>MGIFEGLINGFSIALQGYNLIFAFVGCLLGTAIGVLPGLGPAATISLLLPVVYKMSSPATSIIFLAGIYYGSMYGGSTTSILLNLPGEAASVVTAIDGYKMALKGRAGAALGIAAIGSFIAGTIGVIGLSFVAPPLAEFALRFGPPEYFALTLVGLLLAVFLSGSSIVKGLITLLIGLLLASVGLDPMTGKVRFTGGIIGLQSGFDFVTLAMGVFGIGEILYTLEQSLKGEIVTTKIGNVFPTIKDFIEAKWAIIRGSLIGFIVGILPGGGAVVASLASYAVEKKCSKKPEEFGQGAICGVAGPESANNAASSASFIPLLTLGIPANASIAMIFAALLIQGVTPGPFLVKEHADVFWGVIASMYIGNLMLLALNLPLVGIWVQLLKVPFGILAPAVVLFTCVGVYSIANDTFSIYTLLFFGLLGYFMRKLEFEPGPLPLAFVLAPIIENSLRQSLLMSGGSMAIFFTRPIAATLFGIFIALVIAQGLQSLRRRKRSEVSPEITTGEFNTAFVKLSTGNKLNGKG</sequence>
<evidence type="ECO:0000256" key="1">
    <source>
        <dbReference type="SAM" id="Phobius"/>
    </source>
</evidence>
<feature type="transmembrane region" description="Helical" evidence="1">
    <location>
        <begin position="259"/>
        <end position="282"/>
    </location>
</feature>
<reference evidence="3 4" key="1">
    <citation type="submission" date="2018-03" db="EMBL/GenBank/DDBJ databases">
        <title>Genome sequence of Moorella humiferrea DSM 23265.</title>
        <authorList>
            <person name="Poehlein A."/>
            <person name="Daniel R."/>
        </authorList>
    </citation>
    <scope>NUCLEOTIDE SEQUENCE [LARGE SCALE GENOMIC DNA]</scope>
    <source>
        <strain evidence="3 4">DSM 23265</strain>
    </source>
</reference>
<keyword evidence="1" id="KW-0472">Membrane</keyword>
<feature type="transmembrane region" description="Helical" evidence="1">
    <location>
        <begin position="463"/>
        <end position="484"/>
    </location>
</feature>
<dbReference type="Proteomes" id="UP000238415">
    <property type="component" value="Unassembled WGS sequence"/>
</dbReference>
<evidence type="ECO:0000259" key="2">
    <source>
        <dbReference type="Pfam" id="PF01970"/>
    </source>
</evidence>
<keyword evidence="4" id="KW-1185">Reference proteome</keyword>
<name>A0A2T0AWC5_9FIRM</name>
<feature type="domain" description="DUF112" evidence="2">
    <location>
        <begin position="20"/>
        <end position="437"/>
    </location>
</feature>
<dbReference type="OrthoDB" id="9781349at2"/>
<feature type="transmembrane region" description="Helical" evidence="1">
    <location>
        <begin position="20"/>
        <end position="39"/>
    </location>
</feature>
<comment type="caution">
    <text evidence="3">The sequence shown here is derived from an EMBL/GenBank/DDBJ whole genome shotgun (WGS) entry which is preliminary data.</text>
</comment>
<proteinExistence type="predicted"/>
<keyword evidence="1" id="KW-0812">Transmembrane</keyword>
<dbReference type="PANTHER" id="PTHR35342">
    <property type="entry name" value="TRICARBOXYLIC TRANSPORT PROTEIN"/>
    <property type="match status" value="1"/>
</dbReference>
<evidence type="ECO:0000313" key="4">
    <source>
        <dbReference type="Proteomes" id="UP000238415"/>
    </source>
</evidence>
<dbReference type="EMBL" id="PVXM01000006">
    <property type="protein sequence ID" value="PRR75011.1"/>
    <property type="molecule type" value="Genomic_DNA"/>
</dbReference>
<feature type="transmembrane region" description="Helical" evidence="1">
    <location>
        <begin position="355"/>
        <end position="375"/>
    </location>
</feature>
<feature type="transmembrane region" description="Helical" evidence="1">
    <location>
        <begin position="319"/>
        <end position="343"/>
    </location>
</feature>